<organism evidence="5 6">
    <name type="scientific">Heyndrickxia oleronia</name>
    <dbReference type="NCBI Taxonomy" id="38875"/>
    <lineage>
        <taxon>Bacteria</taxon>
        <taxon>Bacillati</taxon>
        <taxon>Bacillota</taxon>
        <taxon>Bacilli</taxon>
        <taxon>Bacillales</taxon>
        <taxon>Bacillaceae</taxon>
        <taxon>Heyndrickxia</taxon>
    </lineage>
</organism>
<reference evidence="5" key="1">
    <citation type="submission" date="2023-03" db="EMBL/GenBank/DDBJ databases">
        <title>Bacterial isolates from washroom surfaces on a university campus.</title>
        <authorList>
            <person name="Holman D.B."/>
            <person name="Gzyl K.E."/>
            <person name="Taheri A.E."/>
        </authorList>
    </citation>
    <scope>NUCLEOTIDE SEQUENCE</scope>
    <source>
        <strain evidence="5">RD03</strain>
    </source>
</reference>
<dbReference type="PROSITE" id="PS00211">
    <property type="entry name" value="ABC_TRANSPORTER_1"/>
    <property type="match status" value="1"/>
</dbReference>
<evidence type="ECO:0000313" key="5">
    <source>
        <dbReference type="EMBL" id="MDH5162945.1"/>
    </source>
</evidence>
<dbReference type="EMBL" id="JAROYP010000011">
    <property type="protein sequence ID" value="MDH5162945.1"/>
    <property type="molecule type" value="Genomic_DNA"/>
</dbReference>
<keyword evidence="3" id="KW-0175">Coiled coil</keyword>
<dbReference type="InterPro" id="IPR003439">
    <property type="entry name" value="ABC_transporter-like_ATP-bd"/>
</dbReference>
<dbReference type="InterPro" id="IPR051309">
    <property type="entry name" value="ABCF_ATPase"/>
</dbReference>
<dbReference type="SMART" id="SM00382">
    <property type="entry name" value="AAA"/>
    <property type="match status" value="2"/>
</dbReference>
<evidence type="ECO:0000256" key="2">
    <source>
        <dbReference type="ARBA" id="ARBA00022840"/>
    </source>
</evidence>
<evidence type="ECO:0000256" key="1">
    <source>
        <dbReference type="ARBA" id="ARBA00022741"/>
    </source>
</evidence>
<dbReference type="PANTHER" id="PTHR42855:SF2">
    <property type="entry name" value="DRUG RESISTANCE ABC TRANSPORTER,ATP-BINDING PROTEIN"/>
    <property type="match status" value="1"/>
</dbReference>
<sequence>MFLLKAEDVSIEINANTLFEKASLELSEGERIALIGNNGVGKTTFIKGLMGVIPIAKGIIQSKLKANEVGWMDQVSIDDGQITTREFIEKENEKLYELKRKLKKYETESNFTDDYMENFQQFLDLHGYEWQAAIDKQLYKVGLPEQLWAQSFLTLSGGQKTRAKLARVMVKQPKLLILDEPTNHLDAESIDWLVHWISQYKGGVLFTSHEREFIDRVATVTYELTNKGTKKYEGGYSFYREQKQFEQKNLEAQYLKQETERKKLVEAVNQYRQWFEKAHAAASERDPFAKKKANKNMTRLKAKEKALERLENNRVEKPVESKKLNYSIDAEEFSSRTMLALTDVSFSYSSELPLFDQLSLIVKRGDRIAIIGRNGTGKTTLLKLLTGKLEPCIGEVKRNPQLKIGYFMQELEGLNGEETILEQVLSLPNMTQTEARTILACFLFHREDVFKKVKDLSMGEKCRVAFVKLYFSQANLLVFDEPTNYLDIETRERIEDALAMYPGAVIMVSHDSFLLRKVANRVIALGDGETVDYPGTYDEWTNTDPASNELQKLNNEKSILELQLTNLIAEEAPDDQQQKEIFKQKLMDLKQKIAKLDEEYKK</sequence>
<feature type="domain" description="ABC transporter" evidence="4">
    <location>
        <begin position="4"/>
        <end position="267"/>
    </location>
</feature>
<comment type="caution">
    <text evidence="5">The sequence shown here is derived from an EMBL/GenBank/DDBJ whole genome shotgun (WGS) entry which is preliminary data.</text>
</comment>
<feature type="domain" description="ABC transporter" evidence="4">
    <location>
        <begin position="339"/>
        <end position="553"/>
    </location>
</feature>
<dbReference type="InterPro" id="IPR032781">
    <property type="entry name" value="ABC_tran_Xtn"/>
</dbReference>
<dbReference type="RefSeq" id="WP_280617685.1">
    <property type="nucleotide sequence ID" value="NZ_JAROYP010000011.1"/>
</dbReference>
<dbReference type="InterPro" id="IPR017871">
    <property type="entry name" value="ABC_transporter-like_CS"/>
</dbReference>
<dbReference type="PANTHER" id="PTHR42855">
    <property type="entry name" value="ABC TRANSPORTER ATP-BINDING SUBUNIT"/>
    <property type="match status" value="1"/>
</dbReference>
<dbReference type="PROSITE" id="PS50893">
    <property type="entry name" value="ABC_TRANSPORTER_2"/>
    <property type="match status" value="2"/>
</dbReference>
<dbReference type="CDD" id="cd03221">
    <property type="entry name" value="ABCF_EF-3"/>
    <property type="match status" value="2"/>
</dbReference>
<proteinExistence type="predicted"/>
<evidence type="ECO:0000259" key="4">
    <source>
        <dbReference type="PROSITE" id="PS50893"/>
    </source>
</evidence>
<dbReference type="Pfam" id="PF00005">
    <property type="entry name" value="ABC_tran"/>
    <property type="match status" value="2"/>
</dbReference>
<dbReference type="InterPro" id="IPR027417">
    <property type="entry name" value="P-loop_NTPase"/>
</dbReference>
<name>A0AAW6SZM5_9BACI</name>
<dbReference type="Gene3D" id="3.40.50.300">
    <property type="entry name" value="P-loop containing nucleotide triphosphate hydrolases"/>
    <property type="match status" value="2"/>
</dbReference>
<dbReference type="Pfam" id="PF12848">
    <property type="entry name" value="ABC_tran_Xtn"/>
    <property type="match status" value="1"/>
</dbReference>
<dbReference type="InterPro" id="IPR003593">
    <property type="entry name" value="AAA+_ATPase"/>
</dbReference>
<protein>
    <submittedName>
        <fullName evidence="5">ABC-F type ribosomal protection protein</fullName>
    </submittedName>
</protein>
<dbReference type="GO" id="GO:0005524">
    <property type="term" value="F:ATP binding"/>
    <property type="evidence" value="ECO:0007669"/>
    <property type="project" value="UniProtKB-KW"/>
</dbReference>
<evidence type="ECO:0000313" key="6">
    <source>
        <dbReference type="Proteomes" id="UP001159179"/>
    </source>
</evidence>
<feature type="coiled-coil region" evidence="3">
    <location>
        <begin position="550"/>
        <end position="599"/>
    </location>
</feature>
<dbReference type="SUPFAM" id="SSF52540">
    <property type="entry name" value="P-loop containing nucleoside triphosphate hydrolases"/>
    <property type="match status" value="2"/>
</dbReference>
<keyword evidence="2" id="KW-0067">ATP-binding</keyword>
<dbReference type="GO" id="GO:0016887">
    <property type="term" value="F:ATP hydrolysis activity"/>
    <property type="evidence" value="ECO:0007669"/>
    <property type="project" value="InterPro"/>
</dbReference>
<accession>A0AAW6SZM5</accession>
<dbReference type="Proteomes" id="UP001159179">
    <property type="component" value="Unassembled WGS sequence"/>
</dbReference>
<gene>
    <name evidence="5" type="primary">abc-f</name>
    <name evidence="5" type="ORF">P5X88_18585</name>
</gene>
<evidence type="ECO:0000256" key="3">
    <source>
        <dbReference type="SAM" id="Coils"/>
    </source>
</evidence>
<dbReference type="FunFam" id="3.40.50.300:FF:000011">
    <property type="entry name" value="Putative ABC transporter ATP-binding component"/>
    <property type="match status" value="1"/>
</dbReference>
<feature type="coiled-coil region" evidence="3">
    <location>
        <begin position="247"/>
        <end position="313"/>
    </location>
</feature>
<keyword evidence="1" id="KW-0547">Nucleotide-binding</keyword>
<dbReference type="NCBIfam" id="NF000355">
    <property type="entry name" value="ribo_prot_ABC_F"/>
    <property type="match status" value="1"/>
</dbReference>
<dbReference type="AlphaFoldDB" id="A0AAW6SZM5"/>